<evidence type="ECO:0000313" key="1">
    <source>
        <dbReference type="EMBL" id="EPR69174.1"/>
    </source>
</evidence>
<accession>S7WR29</accession>
<dbReference type="EMBL" id="ATNM01000072">
    <property type="protein sequence ID" value="EPR69174.1"/>
    <property type="molecule type" value="Genomic_DNA"/>
</dbReference>
<organism evidence="1 2">
    <name type="scientific">Cyclobacterium qasimii M12-11B</name>
    <dbReference type="NCBI Taxonomy" id="641524"/>
    <lineage>
        <taxon>Bacteria</taxon>
        <taxon>Pseudomonadati</taxon>
        <taxon>Bacteroidota</taxon>
        <taxon>Cytophagia</taxon>
        <taxon>Cytophagales</taxon>
        <taxon>Cyclobacteriaceae</taxon>
        <taxon>Cyclobacterium</taxon>
    </lineage>
</organism>
<comment type="caution">
    <text evidence="1">The sequence shown here is derived from an EMBL/GenBank/DDBJ whole genome shotgun (WGS) entry which is preliminary data.</text>
</comment>
<name>S7WR29_9BACT</name>
<dbReference type="AlphaFoldDB" id="S7WR29"/>
<reference evidence="1 2" key="1">
    <citation type="journal article" date="2013" name="Genome Announc.">
        <title>Draft Genome Sequence of Cyclobacterium qasimii Strain M12-11BT, Isolated from Arctic Marine Sediment.</title>
        <authorList>
            <person name="Shivaji S."/>
            <person name="Ara S."/>
            <person name="Singh A."/>
            <person name="Kumar Pinnaka A."/>
        </authorList>
    </citation>
    <scope>NUCLEOTIDE SEQUENCE [LARGE SCALE GENOMIC DNA]</scope>
    <source>
        <strain evidence="1 2">M12-11B</strain>
    </source>
</reference>
<proteinExistence type="predicted"/>
<gene>
    <name evidence="1" type="ORF">ADICYQ_1822</name>
</gene>
<sequence>MNWNFGGYFNLTPNVIAFSEFSHGGLKSLVRRSQQAIEGQLAIWG</sequence>
<dbReference type="Proteomes" id="UP000014974">
    <property type="component" value="Unassembled WGS sequence"/>
</dbReference>
<evidence type="ECO:0000313" key="2">
    <source>
        <dbReference type="Proteomes" id="UP000014974"/>
    </source>
</evidence>
<protein>
    <submittedName>
        <fullName evidence="1">Uncharacterized protein</fullName>
    </submittedName>
</protein>